<organism evidence="2">
    <name type="scientific">Siphoviridae sp. ctw757</name>
    <dbReference type="NCBI Taxonomy" id="2827969"/>
    <lineage>
        <taxon>Viruses</taxon>
        <taxon>Duplodnaviria</taxon>
        <taxon>Heunggongvirae</taxon>
        <taxon>Uroviricota</taxon>
        <taxon>Caudoviricetes</taxon>
    </lineage>
</organism>
<protein>
    <submittedName>
        <fullName evidence="2">KorB domain</fullName>
    </submittedName>
</protein>
<dbReference type="CDD" id="cd00093">
    <property type="entry name" value="HTH_XRE"/>
    <property type="match status" value="1"/>
</dbReference>
<dbReference type="Gene3D" id="1.10.260.40">
    <property type="entry name" value="lambda repressor-like DNA-binding domains"/>
    <property type="match status" value="1"/>
</dbReference>
<dbReference type="PROSITE" id="PS50943">
    <property type="entry name" value="HTH_CROC1"/>
    <property type="match status" value="1"/>
</dbReference>
<evidence type="ECO:0000313" key="2">
    <source>
        <dbReference type="EMBL" id="DAF60606.1"/>
    </source>
</evidence>
<feature type="domain" description="HTH cro/C1-type" evidence="1">
    <location>
        <begin position="9"/>
        <end position="46"/>
    </location>
</feature>
<name>A0A8S5TBJ0_9CAUD</name>
<evidence type="ECO:0000259" key="1">
    <source>
        <dbReference type="PROSITE" id="PS50943"/>
    </source>
</evidence>
<dbReference type="InterPro" id="IPR001387">
    <property type="entry name" value="Cro/C1-type_HTH"/>
</dbReference>
<dbReference type="SUPFAM" id="SSF47413">
    <property type="entry name" value="lambda repressor-like DNA-binding domains"/>
    <property type="match status" value="1"/>
</dbReference>
<proteinExistence type="predicted"/>
<accession>A0A8S5TBJ0</accession>
<dbReference type="EMBL" id="BK032791">
    <property type="protein sequence ID" value="DAF60606.1"/>
    <property type="molecule type" value="Genomic_DNA"/>
</dbReference>
<dbReference type="GO" id="GO:0003677">
    <property type="term" value="F:DNA binding"/>
    <property type="evidence" value="ECO:0007669"/>
    <property type="project" value="InterPro"/>
</dbReference>
<reference evidence="2" key="1">
    <citation type="journal article" date="2021" name="Proc. Natl. Acad. Sci. U.S.A.">
        <title>A Catalog of Tens of Thousands of Viruses from Human Metagenomes Reveals Hidden Associations with Chronic Diseases.</title>
        <authorList>
            <person name="Tisza M.J."/>
            <person name="Buck C.B."/>
        </authorList>
    </citation>
    <scope>NUCLEOTIDE SEQUENCE</scope>
    <source>
        <strain evidence="2">Ctw757</strain>
    </source>
</reference>
<sequence length="121" mass="13498">MLSPFGKVIRSARIQTSTTLTQLANFLNVSVSFLSAVENGRKPVPSTWRGKAEEFFSQHGLKADFSKEIALSSKQINLDGLPTQTANVLSRVSAVNFQRLSDDRVKEFLEALDKLEKEQNK</sequence>
<dbReference type="InterPro" id="IPR010982">
    <property type="entry name" value="Lambda_DNA-bd_dom_sf"/>
</dbReference>